<reference evidence="3" key="2">
    <citation type="submission" date="2019-02" db="EMBL/GenBank/DDBJ databases">
        <title>Granulicella sibirica sp. nov., a psychrotolerant acidobacterium isolated from an organic soil layer in forested tundra, West Siberia.</title>
        <authorList>
            <person name="Oshkin I.Y."/>
            <person name="Kulichevskaya I.S."/>
            <person name="Rijpstra W.I.C."/>
            <person name="Sinninghe Damste J.S."/>
            <person name="Rakitin A.L."/>
            <person name="Ravin N.V."/>
            <person name="Dedysh S.N."/>
        </authorList>
    </citation>
    <scope>NUCLEOTIDE SEQUENCE [LARGE SCALE GENOMIC DNA]</scope>
    <source>
        <strain evidence="3">AF10</strain>
    </source>
</reference>
<dbReference type="AlphaFoldDB" id="A0A4Q0SYX1"/>
<gene>
    <name evidence="2" type="ORF">GRAN_2894</name>
</gene>
<evidence type="ECO:0000313" key="2">
    <source>
        <dbReference type="EMBL" id="RXH56037.1"/>
    </source>
</evidence>
<keyword evidence="3" id="KW-1185">Reference proteome</keyword>
<dbReference type="EMBL" id="RDSM01000002">
    <property type="protein sequence ID" value="RXH56037.1"/>
    <property type="molecule type" value="Genomic_DNA"/>
</dbReference>
<organism evidence="2 3">
    <name type="scientific">Granulicella sibirica</name>
    <dbReference type="NCBI Taxonomy" id="2479048"/>
    <lineage>
        <taxon>Bacteria</taxon>
        <taxon>Pseudomonadati</taxon>
        <taxon>Acidobacteriota</taxon>
        <taxon>Terriglobia</taxon>
        <taxon>Terriglobales</taxon>
        <taxon>Acidobacteriaceae</taxon>
        <taxon>Granulicella</taxon>
    </lineage>
</organism>
<reference evidence="2 3" key="1">
    <citation type="submission" date="2018-11" db="EMBL/GenBank/DDBJ databases">
        <authorList>
            <person name="Mardanov A.V."/>
            <person name="Ravin N.V."/>
            <person name="Dedysh S.N."/>
        </authorList>
    </citation>
    <scope>NUCLEOTIDE SEQUENCE [LARGE SCALE GENOMIC DNA]</scope>
    <source>
        <strain evidence="2 3">AF10</strain>
    </source>
</reference>
<feature type="region of interest" description="Disordered" evidence="1">
    <location>
        <begin position="1"/>
        <end position="30"/>
    </location>
</feature>
<protein>
    <submittedName>
        <fullName evidence="2">Uncharacterized protein</fullName>
    </submittedName>
</protein>
<dbReference type="Proteomes" id="UP000289437">
    <property type="component" value="Unassembled WGS sequence"/>
</dbReference>
<accession>A0A4Q0SYX1</accession>
<sequence>MAHVDTVTTSPERVSQLPTTPSGAAQAAVDDATMSKSTKAMNRFLFMLFMTSV</sequence>
<feature type="compositionally biased region" description="Polar residues" evidence="1">
    <location>
        <begin position="1"/>
        <end position="23"/>
    </location>
</feature>
<name>A0A4Q0SYX1_9BACT</name>
<evidence type="ECO:0000313" key="3">
    <source>
        <dbReference type="Proteomes" id="UP000289437"/>
    </source>
</evidence>
<proteinExistence type="predicted"/>
<evidence type="ECO:0000256" key="1">
    <source>
        <dbReference type="SAM" id="MobiDB-lite"/>
    </source>
</evidence>
<comment type="caution">
    <text evidence="2">The sequence shown here is derived from an EMBL/GenBank/DDBJ whole genome shotgun (WGS) entry which is preliminary data.</text>
</comment>